<sequence>MDTAASPAQNDDLRRRLDELLDEYRTALSASLDGLTEEQARRRLVPSKTTLLGLLKHVCYVEGVWFDQAVTGRSYADVGIASTPDRSFTVTKADTIASIRETHRRRCEASRRRMADLSLADVVDGRGPRTVWALYLQVLRELAQHAGHADILREQILAADRPDADR</sequence>
<dbReference type="SUPFAM" id="SSF109854">
    <property type="entry name" value="DinB/YfiT-like putative metalloenzymes"/>
    <property type="match status" value="1"/>
</dbReference>
<accession>A0A1H1MEJ6</accession>
<dbReference type="Gene3D" id="1.20.120.450">
    <property type="entry name" value="dinb family like domain"/>
    <property type="match status" value="1"/>
</dbReference>
<name>A0A1H1MEJ6_9ACTN</name>
<evidence type="ECO:0008006" key="3">
    <source>
        <dbReference type="Google" id="ProtNLM"/>
    </source>
</evidence>
<dbReference type="Proteomes" id="UP000199103">
    <property type="component" value="Chromosome I"/>
</dbReference>
<keyword evidence="2" id="KW-1185">Reference proteome</keyword>
<dbReference type="EMBL" id="LT629772">
    <property type="protein sequence ID" value="SDR85178.1"/>
    <property type="molecule type" value="Genomic_DNA"/>
</dbReference>
<dbReference type="OrthoDB" id="4548523at2"/>
<dbReference type="InterPro" id="IPR034660">
    <property type="entry name" value="DinB/YfiT-like"/>
</dbReference>
<dbReference type="STRING" id="630515.SAMN04489812_0107"/>
<proteinExistence type="predicted"/>
<dbReference type="InterPro" id="IPR007061">
    <property type="entry name" value="MST-like"/>
</dbReference>
<dbReference type="AlphaFoldDB" id="A0A1H1MEJ6"/>
<evidence type="ECO:0000313" key="2">
    <source>
        <dbReference type="Proteomes" id="UP000199103"/>
    </source>
</evidence>
<reference evidence="1 2" key="1">
    <citation type="submission" date="2016-10" db="EMBL/GenBank/DDBJ databases">
        <authorList>
            <person name="de Groot N.N."/>
        </authorList>
    </citation>
    <scope>NUCLEOTIDE SEQUENCE [LARGE SCALE GENOMIC DNA]</scope>
    <source>
        <strain evidence="1 2">DSM 21800</strain>
    </source>
</reference>
<organism evidence="1 2">
    <name type="scientific">Microlunatus soli</name>
    <dbReference type="NCBI Taxonomy" id="630515"/>
    <lineage>
        <taxon>Bacteria</taxon>
        <taxon>Bacillati</taxon>
        <taxon>Actinomycetota</taxon>
        <taxon>Actinomycetes</taxon>
        <taxon>Propionibacteriales</taxon>
        <taxon>Propionibacteriaceae</taxon>
        <taxon>Microlunatus</taxon>
    </lineage>
</organism>
<dbReference type="Pfam" id="PF04978">
    <property type="entry name" value="MST"/>
    <property type="match status" value="1"/>
</dbReference>
<evidence type="ECO:0000313" key="1">
    <source>
        <dbReference type="EMBL" id="SDR85178.1"/>
    </source>
</evidence>
<dbReference type="RefSeq" id="WP_091518207.1">
    <property type="nucleotide sequence ID" value="NZ_LT629772.1"/>
</dbReference>
<gene>
    <name evidence="1" type="ORF">SAMN04489812_0107</name>
</gene>
<protein>
    <recommendedName>
        <fullName evidence="3">DinB family protein</fullName>
    </recommendedName>
</protein>